<dbReference type="GO" id="GO:0003995">
    <property type="term" value="F:acyl-CoA dehydrogenase activity"/>
    <property type="evidence" value="ECO:0007669"/>
    <property type="project" value="InterPro"/>
</dbReference>
<proteinExistence type="inferred from homology"/>
<feature type="domain" description="Acyl-CoA dehydrogenase/oxidase C-terminal" evidence="6">
    <location>
        <begin position="284"/>
        <end position="445"/>
    </location>
</feature>
<dbReference type="Pfam" id="PF02771">
    <property type="entry name" value="Acyl-CoA_dh_N"/>
    <property type="match status" value="1"/>
</dbReference>
<protein>
    <submittedName>
        <fullName evidence="10">Acyl-CoA dehydrogenase family protein</fullName>
    </submittedName>
</protein>
<evidence type="ECO:0000313" key="10">
    <source>
        <dbReference type="EMBL" id="AEF85362.1"/>
    </source>
</evidence>
<dbReference type="Gene3D" id="1.20.140.10">
    <property type="entry name" value="Butyryl-CoA Dehydrogenase, subunit A, domain 3"/>
    <property type="match status" value="1"/>
</dbReference>
<evidence type="ECO:0000259" key="9">
    <source>
        <dbReference type="Pfam" id="PF12186"/>
    </source>
</evidence>
<dbReference type="InterPro" id="IPR009100">
    <property type="entry name" value="AcylCoA_DH/oxidase_NM_dom_sf"/>
</dbReference>
<evidence type="ECO:0000256" key="2">
    <source>
        <dbReference type="ARBA" id="ARBA00009347"/>
    </source>
</evidence>
<dbReference type="PANTHER" id="PTHR42803:SF1">
    <property type="entry name" value="BROAD-SPECIFICITY LINEAR ACYL-COA DEHYDROGENASE FADE5"/>
    <property type="match status" value="1"/>
</dbReference>
<evidence type="ECO:0000256" key="5">
    <source>
        <dbReference type="RuleBase" id="RU362125"/>
    </source>
</evidence>
<dbReference type="Gene3D" id="2.40.110.10">
    <property type="entry name" value="Butyryl-CoA Dehydrogenase, subunit A, domain 2"/>
    <property type="match status" value="1"/>
</dbReference>
<dbReference type="Gene3D" id="1.10.540.10">
    <property type="entry name" value="Acyl-CoA dehydrogenase/oxidase, N-terminal domain"/>
    <property type="match status" value="1"/>
</dbReference>
<organism evidence="10 11">
    <name type="scientific">Treponema primitia (strain ATCC BAA-887 / DSM 12427 / ZAS-2)</name>
    <dbReference type="NCBI Taxonomy" id="545694"/>
    <lineage>
        <taxon>Bacteria</taxon>
        <taxon>Pseudomonadati</taxon>
        <taxon>Spirochaetota</taxon>
        <taxon>Spirochaetia</taxon>
        <taxon>Spirochaetales</taxon>
        <taxon>Treponemataceae</taxon>
        <taxon>Treponema</taxon>
    </lineage>
</organism>
<dbReference type="EMBL" id="CP001843">
    <property type="protein sequence ID" value="AEF85362.1"/>
    <property type="molecule type" value="Genomic_DNA"/>
</dbReference>
<keyword evidence="3 5" id="KW-0285">Flavoprotein</keyword>
<dbReference type="SUPFAM" id="SSF56645">
    <property type="entry name" value="Acyl-CoA dehydrogenase NM domain-like"/>
    <property type="match status" value="1"/>
</dbReference>
<dbReference type="InterPro" id="IPR006089">
    <property type="entry name" value="Acyl-CoA_DH_CS"/>
</dbReference>
<dbReference type="AlphaFoldDB" id="F5YRG3"/>
<feature type="domain" description="Acyl-CoA dehydrogenase C-terminal" evidence="9">
    <location>
        <begin position="454"/>
        <end position="559"/>
    </location>
</feature>
<reference evidence="10 11" key="2">
    <citation type="journal article" date="2011" name="ISME J.">
        <title>RNA-seq reveals cooperative metabolic interactions between two termite-gut spirochete species in co-culture.</title>
        <authorList>
            <person name="Rosenthal A.Z."/>
            <person name="Matson E.G."/>
            <person name="Eldar A."/>
            <person name="Leadbetter J.R."/>
        </authorList>
    </citation>
    <scope>NUCLEOTIDE SEQUENCE [LARGE SCALE GENOMIC DNA]</scope>
    <source>
        <strain evidence="11">ATCC BAA-887 / DSM 12427 / ZAS-2</strain>
    </source>
</reference>
<sequence>MENFLNDNEDILFHLEHMDLDRIIRFKEEEFTQAQQYSYAPKDAADAKDSYKRVLSIIGEICGEFIAPNAPKVDEEGPVLDLATNQVTLNPATQKAMDMFAQADLLGFCVPRQYGGLNMPSTILCIAAEILSRADGSSLNFGLQQDIAGTINKFASEEQKKAVLPKLCSGEWDSSMILTEPDAGSDLQAVNLKAVQGEDGKWYLSGVKRFITNGCGTIGLVLARSEEKGKGARGLSFFLYKRDEKMIIRRLEHKLGIHGSPTCELQFNKAPSELVGERQRGLTKYTMWLMNNARLGIAAQAVGIAEAAYREADLYAAKRIQFDAPVRSLPPVFEMLTEMKVAVEAGRSLLYETARFVDLKEALEDYSEAHPDQKGDIVDDKKKYAKLAGFFTPMVKAYATEMANKVAYDAIQIHGGTGYMKEFNAERHYRDARITNIYEGTTQLQVVAAIGPVTSGIAQSILDEYDQADYPNAGELLAKVRASRKIFDETLVYVKAYKGEGHEQFLSYHSRRLVEMATDLVISYLLLRDGVHSERKLKVAAIFIAKMPSRIEASRSFITGDDATLLQDYAAVIGQGAV</sequence>
<dbReference type="InterPro" id="IPR052166">
    <property type="entry name" value="Diverse_Acyl-CoA_DH"/>
</dbReference>
<dbReference type="InterPro" id="IPR037069">
    <property type="entry name" value="AcylCoA_DH/ox_N_sf"/>
</dbReference>
<dbReference type="InterPro" id="IPR020964">
    <property type="entry name" value="Acyl-CoA_dehydrogenase_C"/>
</dbReference>
<evidence type="ECO:0000256" key="3">
    <source>
        <dbReference type="ARBA" id="ARBA00022630"/>
    </source>
</evidence>
<name>F5YRG3_TREPZ</name>
<dbReference type="SUPFAM" id="SSF158494">
    <property type="entry name" value="PG0775 C-terminal domain-like"/>
    <property type="match status" value="1"/>
</dbReference>
<dbReference type="KEGG" id="tpi:TREPR_1267"/>
<keyword evidence="4 5" id="KW-0274">FAD</keyword>
<dbReference type="eggNOG" id="COG1960">
    <property type="taxonomic scope" value="Bacteria"/>
</dbReference>
<evidence type="ECO:0000259" key="7">
    <source>
        <dbReference type="Pfam" id="PF02770"/>
    </source>
</evidence>
<dbReference type="InterPro" id="IPR013786">
    <property type="entry name" value="AcylCoA_DH/ox_N"/>
</dbReference>
<feature type="domain" description="Acyl-CoA dehydrogenase/oxidase N-terminal" evidence="8">
    <location>
        <begin position="94"/>
        <end position="171"/>
    </location>
</feature>
<dbReference type="HOGENOM" id="CLU_018204_12_2_12"/>
<dbReference type="Proteomes" id="UP000009223">
    <property type="component" value="Chromosome"/>
</dbReference>
<dbReference type="InterPro" id="IPR046373">
    <property type="entry name" value="Acyl-CoA_Oxase/DH_mid-dom_sf"/>
</dbReference>
<dbReference type="GO" id="GO:0050660">
    <property type="term" value="F:flavin adenine dinucleotide binding"/>
    <property type="evidence" value="ECO:0007669"/>
    <property type="project" value="InterPro"/>
</dbReference>
<dbReference type="InterPro" id="IPR006091">
    <property type="entry name" value="Acyl-CoA_Oxase/DH_mid-dom"/>
</dbReference>
<dbReference type="Pfam" id="PF00441">
    <property type="entry name" value="Acyl-CoA_dh_1"/>
    <property type="match status" value="1"/>
</dbReference>
<dbReference type="OrthoDB" id="335553at2"/>
<comment type="cofactor">
    <cofactor evidence="1 5">
        <name>FAD</name>
        <dbReference type="ChEBI" id="CHEBI:57692"/>
    </cofactor>
</comment>
<dbReference type="PROSITE" id="PS00073">
    <property type="entry name" value="ACYL_COA_DH_2"/>
    <property type="match status" value="1"/>
</dbReference>
<evidence type="ECO:0000256" key="4">
    <source>
        <dbReference type="ARBA" id="ARBA00022827"/>
    </source>
</evidence>
<dbReference type="SUPFAM" id="SSF47203">
    <property type="entry name" value="Acyl-CoA dehydrogenase C-terminal domain-like"/>
    <property type="match status" value="1"/>
</dbReference>
<dbReference type="InterPro" id="IPR036250">
    <property type="entry name" value="AcylCo_DH-like_C"/>
</dbReference>
<evidence type="ECO:0000313" key="11">
    <source>
        <dbReference type="Proteomes" id="UP000009223"/>
    </source>
</evidence>
<keyword evidence="5" id="KW-0560">Oxidoreductase</keyword>
<dbReference type="RefSeq" id="WP_015708811.1">
    <property type="nucleotide sequence ID" value="NC_015578.1"/>
</dbReference>
<dbReference type="STRING" id="545694.TREPR_1267"/>
<gene>
    <name evidence="10" type="primary">acd</name>
    <name evidence="10" type="ordered locus">TREPR_1267</name>
</gene>
<evidence type="ECO:0000259" key="8">
    <source>
        <dbReference type="Pfam" id="PF02771"/>
    </source>
</evidence>
<dbReference type="InterPro" id="IPR009075">
    <property type="entry name" value="AcylCo_DH/oxidase_C"/>
</dbReference>
<dbReference type="Pfam" id="PF12186">
    <property type="entry name" value="AcylCoA_dehyd_C"/>
    <property type="match status" value="1"/>
</dbReference>
<feature type="domain" description="Acyl-CoA oxidase/dehydrogenase middle" evidence="7">
    <location>
        <begin position="176"/>
        <end position="269"/>
    </location>
</feature>
<comment type="similarity">
    <text evidence="2 5">Belongs to the acyl-CoA dehydrogenase family.</text>
</comment>
<dbReference type="Pfam" id="PF02770">
    <property type="entry name" value="Acyl-CoA_dh_M"/>
    <property type="match status" value="1"/>
</dbReference>
<reference evidence="11" key="1">
    <citation type="submission" date="2009-12" db="EMBL/GenBank/DDBJ databases">
        <title>Complete sequence of Treponema primitia strain ZAS-2.</title>
        <authorList>
            <person name="Tetu S.G."/>
            <person name="Matson E."/>
            <person name="Ren Q."/>
            <person name="Seshadri R."/>
            <person name="Elbourne L."/>
            <person name="Hassan K.A."/>
            <person name="Durkin A."/>
            <person name="Radune D."/>
            <person name="Mohamoud Y."/>
            <person name="Shay R."/>
            <person name="Jin S."/>
            <person name="Zhang X."/>
            <person name="Lucey K."/>
            <person name="Ballor N.R."/>
            <person name="Ottesen E."/>
            <person name="Rosenthal R."/>
            <person name="Allen A."/>
            <person name="Leadbetter J.R."/>
            <person name="Paulsen I.T."/>
        </authorList>
    </citation>
    <scope>NUCLEOTIDE SEQUENCE [LARGE SCALE GENOMIC DNA]</scope>
    <source>
        <strain evidence="11">ATCC BAA-887 / DSM 12427 / ZAS-2</strain>
    </source>
</reference>
<dbReference type="InterPro" id="IPR036797">
    <property type="entry name" value="Acyl-CoA_dehydrogenase_C_sf"/>
</dbReference>
<dbReference type="Gene3D" id="1.20.120.470">
    <property type="entry name" value="Acyl-CoA dehydrogenase, C-terminal domain"/>
    <property type="match status" value="1"/>
</dbReference>
<evidence type="ECO:0000259" key="6">
    <source>
        <dbReference type="Pfam" id="PF00441"/>
    </source>
</evidence>
<accession>F5YRG3</accession>
<keyword evidence="11" id="KW-1185">Reference proteome</keyword>
<evidence type="ECO:0000256" key="1">
    <source>
        <dbReference type="ARBA" id="ARBA00001974"/>
    </source>
</evidence>
<dbReference type="PANTHER" id="PTHR42803">
    <property type="entry name" value="ACYL-COA DEHYDROGENASE"/>
    <property type="match status" value="1"/>
</dbReference>